<dbReference type="PANTHER" id="PTHR42756">
    <property type="entry name" value="TRANSCRIPTIONAL REGULATOR, MARR"/>
    <property type="match status" value="1"/>
</dbReference>
<evidence type="ECO:0000256" key="1">
    <source>
        <dbReference type="ARBA" id="ARBA00023015"/>
    </source>
</evidence>
<evidence type="ECO:0000313" key="5">
    <source>
        <dbReference type="EMBL" id="TSB46640.1"/>
    </source>
</evidence>
<dbReference type="RefSeq" id="WP_143848535.1">
    <property type="nucleotide sequence ID" value="NZ_VLXZ01000005.1"/>
</dbReference>
<evidence type="ECO:0000313" key="6">
    <source>
        <dbReference type="Proteomes" id="UP000318521"/>
    </source>
</evidence>
<evidence type="ECO:0000256" key="2">
    <source>
        <dbReference type="ARBA" id="ARBA00023125"/>
    </source>
</evidence>
<dbReference type="InterPro" id="IPR000835">
    <property type="entry name" value="HTH_MarR-typ"/>
</dbReference>
<keyword evidence="3" id="KW-0804">Transcription</keyword>
<dbReference type="Pfam" id="PF12802">
    <property type="entry name" value="MarR_2"/>
    <property type="match status" value="1"/>
</dbReference>
<dbReference type="GO" id="GO:0003677">
    <property type="term" value="F:DNA binding"/>
    <property type="evidence" value="ECO:0007669"/>
    <property type="project" value="UniProtKB-KW"/>
</dbReference>
<dbReference type="PROSITE" id="PS50995">
    <property type="entry name" value="HTH_MARR_2"/>
    <property type="match status" value="1"/>
</dbReference>
<dbReference type="SMART" id="SM00347">
    <property type="entry name" value="HTH_MARR"/>
    <property type="match status" value="1"/>
</dbReference>
<protein>
    <submittedName>
        <fullName evidence="5">Winged helix-turn-helix transcriptional regulator</fullName>
    </submittedName>
</protein>
<accession>A0A553ZYW4</accession>
<organism evidence="5 6">
    <name type="scientific">Alkalicoccobacillus porphyridii</name>
    <dbReference type="NCBI Taxonomy" id="2597270"/>
    <lineage>
        <taxon>Bacteria</taxon>
        <taxon>Bacillati</taxon>
        <taxon>Bacillota</taxon>
        <taxon>Bacilli</taxon>
        <taxon>Bacillales</taxon>
        <taxon>Bacillaceae</taxon>
        <taxon>Alkalicoccobacillus</taxon>
    </lineage>
</organism>
<dbReference type="Proteomes" id="UP000318521">
    <property type="component" value="Unassembled WGS sequence"/>
</dbReference>
<dbReference type="AlphaFoldDB" id="A0A553ZYW4"/>
<sequence>MSTELFKQFMSFTMSVHQVTYELTKHARFGPLTPLQYEILEYVFVSQPVSPTEISECKYISLPNTSRELKKLHSSNLIEKVLNKQDGRKHSVVLSDEGEKLIKNIFEETERLFYKRVGQVSHQDSEEIQAAFEMLKKKIYY</sequence>
<reference evidence="5 6" key="1">
    <citation type="submission" date="2019-07" db="EMBL/GenBank/DDBJ databases">
        <authorList>
            <person name="Park Y.J."/>
            <person name="Jeong S.E."/>
            <person name="Jung H.S."/>
        </authorList>
    </citation>
    <scope>NUCLEOTIDE SEQUENCE [LARGE SCALE GENOMIC DNA]</scope>
    <source>
        <strain evidence="6">P16(2019)</strain>
    </source>
</reference>
<keyword evidence="2" id="KW-0238">DNA-binding</keyword>
<proteinExistence type="predicted"/>
<evidence type="ECO:0000256" key="3">
    <source>
        <dbReference type="ARBA" id="ARBA00023163"/>
    </source>
</evidence>
<dbReference type="GO" id="GO:0003700">
    <property type="term" value="F:DNA-binding transcription factor activity"/>
    <property type="evidence" value="ECO:0007669"/>
    <property type="project" value="InterPro"/>
</dbReference>
<gene>
    <name evidence="5" type="ORF">FN960_09800</name>
</gene>
<dbReference type="Gene3D" id="1.10.10.10">
    <property type="entry name" value="Winged helix-like DNA-binding domain superfamily/Winged helix DNA-binding domain"/>
    <property type="match status" value="1"/>
</dbReference>
<evidence type="ECO:0000259" key="4">
    <source>
        <dbReference type="PROSITE" id="PS50995"/>
    </source>
</evidence>
<dbReference type="EMBL" id="VLXZ01000005">
    <property type="protein sequence ID" value="TSB46640.1"/>
    <property type="molecule type" value="Genomic_DNA"/>
</dbReference>
<keyword evidence="6" id="KW-1185">Reference proteome</keyword>
<comment type="caution">
    <text evidence="5">The sequence shown here is derived from an EMBL/GenBank/DDBJ whole genome shotgun (WGS) entry which is preliminary data.</text>
</comment>
<dbReference type="SUPFAM" id="SSF46785">
    <property type="entry name" value="Winged helix' DNA-binding domain"/>
    <property type="match status" value="1"/>
</dbReference>
<dbReference type="InterPro" id="IPR036390">
    <property type="entry name" value="WH_DNA-bd_sf"/>
</dbReference>
<keyword evidence="1" id="KW-0805">Transcription regulation</keyword>
<dbReference type="PANTHER" id="PTHR42756:SF1">
    <property type="entry name" value="TRANSCRIPTIONAL REPRESSOR OF EMRAB OPERON"/>
    <property type="match status" value="1"/>
</dbReference>
<dbReference type="OrthoDB" id="2314798at2"/>
<name>A0A553ZYW4_9BACI</name>
<dbReference type="InterPro" id="IPR036388">
    <property type="entry name" value="WH-like_DNA-bd_sf"/>
</dbReference>
<feature type="domain" description="HTH marR-type" evidence="4">
    <location>
        <begin position="2"/>
        <end position="140"/>
    </location>
</feature>